<dbReference type="GeneID" id="1136986"/>
<evidence type="ECO:0000259" key="3">
    <source>
        <dbReference type="SMART" id="SM00829"/>
    </source>
</evidence>
<dbReference type="HOGENOM" id="CLU_026673_3_1_5"/>
<dbReference type="SUPFAM" id="SSF50129">
    <property type="entry name" value="GroES-like"/>
    <property type="match status" value="1"/>
</dbReference>
<dbReference type="SUPFAM" id="SSF51735">
    <property type="entry name" value="NAD(P)-binding Rossmann-fold domains"/>
    <property type="match status" value="1"/>
</dbReference>
<dbReference type="PANTHER" id="PTHR48106:SF2">
    <property type="entry name" value="ZN2+-BINDING DEHYDROGENASE"/>
    <property type="match status" value="1"/>
</dbReference>
<dbReference type="Gene3D" id="3.90.180.10">
    <property type="entry name" value="Medium-chain alcohol dehydrogenases, catalytic domain"/>
    <property type="match status" value="1"/>
</dbReference>
<dbReference type="GO" id="GO:0070402">
    <property type="term" value="F:NADPH binding"/>
    <property type="evidence" value="ECO:0007669"/>
    <property type="project" value="TreeGrafter"/>
</dbReference>
<geneLocation type="plasmid" evidence="4 5">
    <name>At</name>
</geneLocation>
<accession>A9CLK1</accession>
<gene>
    <name evidence="4" type="ordered locus">Atu5213</name>
</gene>
<dbReference type="PIR" id="AH3185">
    <property type="entry name" value="AH3185"/>
</dbReference>
<evidence type="ECO:0000313" key="4">
    <source>
        <dbReference type="EMBL" id="AAK90585.1"/>
    </source>
</evidence>
<dbReference type="eggNOG" id="COG0604">
    <property type="taxonomic scope" value="Bacteria"/>
</dbReference>
<dbReference type="InterPro" id="IPR020843">
    <property type="entry name" value="ER"/>
</dbReference>
<dbReference type="CDD" id="cd08292">
    <property type="entry name" value="ETR_like_2"/>
    <property type="match status" value="1"/>
</dbReference>
<dbReference type="PhylomeDB" id="A9CLK1"/>
<evidence type="ECO:0000313" key="5">
    <source>
        <dbReference type="Proteomes" id="UP000000813"/>
    </source>
</evidence>
<keyword evidence="5" id="KW-1185">Reference proteome</keyword>
<dbReference type="OrthoDB" id="9788224at2"/>
<keyword evidence="4" id="KW-0614">Plasmid</keyword>
<dbReference type="EMBL" id="AE007872">
    <property type="protein sequence ID" value="AAK90585.1"/>
    <property type="molecule type" value="Genomic_DNA"/>
</dbReference>
<dbReference type="Gene3D" id="3.40.50.720">
    <property type="entry name" value="NAD(P)-binding Rossmann-like Domain"/>
    <property type="match status" value="1"/>
</dbReference>
<dbReference type="BioCyc" id="AGRO:ATU5213-MONOMER"/>
<dbReference type="PANTHER" id="PTHR48106">
    <property type="entry name" value="QUINONE OXIDOREDUCTASE PIG3-RELATED"/>
    <property type="match status" value="1"/>
</dbReference>
<keyword evidence="2" id="KW-0560">Oxidoreductase</keyword>
<dbReference type="RefSeq" id="WP_010974471.1">
    <property type="nucleotide sequence ID" value="NC_003064.2"/>
</dbReference>
<dbReference type="Pfam" id="PF08240">
    <property type="entry name" value="ADH_N"/>
    <property type="match status" value="1"/>
</dbReference>
<dbReference type="AlphaFoldDB" id="A9CLK1"/>
<dbReference type="Proteomes" id="UP000000813">
    <property type="component" value="Plasmid At"/>
</dbReference>
<evidence type="ECO:0000256" key="2">
    <source>
        <dbReference type="ARBA" id="ARBA00023002"/>
    </source>
</evidence>
<protein>
    <submittedName>
        <fullName evidence="4">Zinc-binding dehydrogenase</fullName>
    </submittedName>
</protein>
<reference evidence="4 5" key="1">
    <citation type="journal article" date="2001" name="Science">
        <title>The genome of the natural genetic engineer Agrobacterium tumefaciens C58.</title>
        <authorList>
            <person name="Wood D.W."/>
            <person name="Setubal J.C."/>
            <person name="Kaul R."/>
            <person name="Monks D.E."/>
            <person name="Kitajima J.P."/>
            <person name="Okura V.K."/>
            <person name="Zhou Y."/>
            <person name="Chen L."/>
            <person name="Wood G.E."/>
            <person name="Almeida N.F.Jr."/>
            <person name="Woo L."/>
            <person name="Chen Y."/>
            <person name="Paulsen I.T."/>
            <person name="Eisen J.A."/>
            <person name="Karp P.D."/>
            <person name="Bovee D.Sr."/>
            <person name="Chapman P."/>
            <person name="Clendenning J."/>
            <person name="Deatherage G."/>
            <person name="Gillet W."/>
            <person name="Grant C."/>
            <person name="Kutyavin T."/>
            <person name="Levy R."/>
            <person name="Li M.J."/>
            <person name="McClelland E."/>
            <person name="Palmieri A."/>
            <person name="Raymond C."/>
            <person name="Rouse G."/>
            <person name="Saenphimmachak C."/>
            <person name="Wu Z."/>
            <person name="Romero P."/>
            <person name="Gordon D."/>
            <person name="Zhang S."/>
            <person name="Yoo H."/>
            <person name="Tao Y."/>
            <person name="Biddle P."/>
            <person name="Jung M."/>
            <person name="Krespan W."/>
            <person name="Perry M."/>
            <person name="Gordon-Kamm B."/>
            <person name="Liao L."/>
            <person name="Kim S."/>
            <person name="Hendrick C."/>
            <person name="Zhao Z.Y."/>
            <person name="Dolan M."/>
            <person name="Chumley F."/>
            <person name="Tingey S.V."/>
            <person name="Tomb J.F."/>
            <person name="Gordon M.P."/>
            <person name="Olson M.V."/>
            <person name="Nester E.W."/>
        </authorList>
    </citation>
    <scope>NUCLEOTIDE SEQUENCE [LARGE SCALE GENOMIC DNA]</scope>
    <source>
        <strain evidence="5">C58 / ATCC 33970</strain>
    </source>
</reference>
<dbReference type="EnsemblBacteria" id="AAK90585">
    <property type="protein sequence ID" value="AAK90585"/>
    <property type="gene ID" value="Atu5213"/>
</dbReference>
<feature type="domain" description="Enoyl reductase (ER)" evidence="3">
    <location>
        <begin position="10"/>
        <end position="330"/>
    </location>
</feature>
<dbReference type="KEGG" id="atu:Atu5213"/>
<dbReference type="GO" id="GO:0016651">
    <property type="term" value="F:oxidoreductase activity, acting on NAD(P)H"/>
    <property type="evidence" value="ECO:0007669"/>
    <property type="project" value="TreeGrafter"/>
</dbReference>
<sequence length="333" mass="35098">MRAAVYFKHGRPEDVLQAVEVEDLKRPAHNEVLIRVLLRPVHHGDLLGISGRYQPGAVVSREGVRVGFEGYGLVEEAGDGVDLRQGTRVAFFPGRGAWSEKAIVSAEYVTEIPDKVSDEAAAQLHINPLTAALLLRAVEASGAKPGRDVVVLTAAGSAVARLVIGLLLDRGFDVVGIVRREAGVNEINVVFPDLPVVSTDKPGWQDKVVAAADGHPIGVVLDPVGGETASAVIGLLAQGGSLVSYGDLSGQPISVPALYFSTRDIRLSGVTVGRWAGLPVEIRKADIKLALELAASRPELFQVEQAFDLADVGKAAALVERPGKSGTILIASR</sequence>
<dbReference type="PATRIC" id="fig|176299.10.peg.4890"/>
<evidence type="ECO:0000256" key="1">
    <source>
        <dbReference type="ARBA" id="ARBA00022857"/>
    </source>
</evidence>
<proteinExistence type="predicted"/>
<dbReference type="SMART" id="SM00829">
    <property type="entry name" value="PKS_ER"/>
    <property type="match status" value="1"/>
</dbReference>
<organism evidence="4 5">
    <name type="scientific">Agrobacterium fabrum (strain C58 / ATCC 33970)</name>
    <name type="common">Agrobacterium tumefaciens (strain C58)</name>
    <dbReference type="NCBI Taxonomy" id="176299"/>
    <lineage>
        <taxon>Bacteria</taxon>
        <taxon>Pseudomonadati</taxon>
        <taxon>Pseudomonadota</taxon>
        <taxon>Alphaproteobacteria</taxon>
        <taxon>Hyphomicrobiales</taxon>
        <taxon>Rhizobiaceae</taxon>
        <taxon>Rhizobium/Agrobacterium group</taxon>
        <taxon>Agrobacterium</taxon>
        <taxon>Agrobacterium tumefaciens complex</taxon>
    </lineage>
</organism>
<dbReference type="InterPro" id="IPR013154">
    <property type="entry name" value="ADH-like_N"/>
</dbReference>
<keyword evidence="1" id="KW-0521">NADP</keyword>
<name>A9CLK1_AGRFC</name>
<reference evidence="4 5" key="2">
    <citation type="journal article" date="2001" name="Science">
        <title>Genome sequence of the plant pathogen and biotechnology agent Agrobacterium tumefaciens C58.</title>
        <authorList>
            <person name="Goodner B."/>
            <person name="Hinkle G."/>
            <person name="Gattung S."/>
            <person name="Miller N."/>
            <person name="Blanchard M."/>
            <person name="Qurollo B."/>
            <person name="Goldman B.S."/>
            <person name="Cao Y."/>
            <person name="Askenazi M."/>
            <person name="Halling C."/>
            <person name="Mullin L."/>
            <person name="Houmiel K."/>
            <person name="Gordon J."/>
            <person name="Vaudin M."/>
            <person name="Iartchouk O."/>
            <person name="Epp A."/>
            <person name="Liu F."/>
            <person name="Wollam C."/>
            <person name="Allinger M."/>
            <person name="Doughty D."/>
            <person name="Scott C."/>
            <person name="Lappas C."/>
            <person name="Markelz B."/>
            <person name="Flanagan C."/>
            <person name="Crowell C."/>
            <person name="Gurson J."/>
            <person name="Lomo C."/>
            <person name="Sear C."/>
            <person name="Strub G."/>
            <person name="Cielo C."/>
            <person name="Slater S."/>
        </authorList>
    </citation>
    <scope>NUCLEOTIDE SEQUENCE [LARGE SCALE GENOMIC DNA]</scope>
    <source>
        <strain evidence="5">C58 / ATCC 33970</strain>
    </source>
</reference>
<dbReference type="InterPro" id="IPR011032">
    <property type="entry name" value="GroES-like_sf"/>
</dbReference>
<dbReference type="InterPro" id="IPR036291">
    <property type="entry name" value="NAD(P)-bd_dom_sf"/>
</dbReference>